<keyword evidence="7 9" id="KW-0472">Membrane</keyword>
<dbReference type="InterPro" id="IPR036318">
    <property type="entry name" value="FAD-bd_PCMH-like_sf"/>
</dbReference>
<dbReference type="PROSITE" id="PS51371">
    <property type="entry name" value="CBS"/>
    <property type="match status" value="2"/>
</dbReference>
<dbReference type="Pfam" id="PF00571">
    <property type="entry name" value="CBS"/>
    <property type="match status" value="2"/>
</dbReference>
<feature type="domain" description="CBS" evidence="11">
    <location>
        <begin position="277"/>
        <end position="334"/>
    </location>
</feature>
<evidence type="ECO:0000259" key="11">
    <source>
        <dbReference type="PROSITE" id="PS51371"/>
    </source>
</evidence>
<dbReference type="SUPFAM" id="SSF56176">
    <property type="entry name" value="FAD-binding/transporter-associated domain-like"/>
    <property type="match status" value="1"/>
</dbReference>
<evidence type="ECO:0000256" key="7">
    <source>
        <dbReference type="ARBA" id="ARBA00023136"/>
    </source>
</evidence>
<evidence type="ECO:0000256" key="1">
    <source>
        <dbReference type="ARBA" id="ARBA00004141"/>
    </source>
</evidence>
<keyword evidence="4" id="KW-0677">Repeat</keyword>
<evidence type="ECO:0000256" key="6">
    <source>
        <dbReference type="ARBA" id="ARBA00023122"/>
    </source>
</evidence>
<comment type="subcellular location">
    <subcellularLocation>
        <location evidence="1">Membrane</location>
        <topology evidence="1">Multi-pass membrane protein</topology>
    </subcellularLocation>
</comment>
<dbReference type="Proteomes" id="UP000002523">
    <property type="component" value="Chromosome"/>
</dbReference>
<dbReference type="SUPFAM" id="SSF54631">
    <property type="entry name" value="CBS-domain pair"/>
    <property type="match status" value="1"/>
</dbReference>
<dbReference type="PANTHER" id="PTHR22777:SF17">
    <property type="entry name" value="UPF0053 PROTEIN SLL0260"/>
    <property type="match status" value="1"/>
</dbReference>
<dbReference type="PROSITE" id="PS51846">
    <property type="entry name" value="CNNM"/>
    <property type="match status" value="1"/>
</dbReference>
<dbReference type="GO" id="GO:0005886">
    <property type="term" value="C:plasma membrane"/>
    <property type="evidence" value="ECO:0007669"/>
    <property type="project" value="TreeGrafter"/>
</dbReference>
<dbReference type="InterPro" id="IPR002550">
    <property type="entry name" value="CNNM"/>
</dbReference>
<dbReference type="InterPro" id="IPR046342">
    <property type="entry name" value="CBS_dom_sf"/>
</dbReference>
<feature type="transmembrane region" description="Helical" evidence="10">
    <location>
        <begin position="59"/>
        <end position="79"/>
    </location>
</feature>
<keyword evidence="6 8" id="KW-0129">CBS domain</keyword>
<dbReference type="AlphaFoldDB" id="Q6YR63"/>
<dbReference type="KEGG" id="poy:PAM_153"/>
<feature type="transmembrane region" description="Helical" evidence="10">
    <location>
        <begin position="91"/>
        <end position="113"/>
    </location>
</feature>
<feature type="domain" description="CNNM transmembrane" evidence="12">
    <location>
        <begin position="1"/>
        <end position="191"/>
    </location>
</feature>
<dbReference type="EMBL" id="AP006628">
    <property type="protein sequence ID" value="BAD04238.1"/>
    <property type="molecule type" value="Genomic_DNA"/>
</dbReference>
<evidence type="ECO:0000256" key="5">
    <source>
        <dbReference type="ARBA" id="ARBA00022989"/>
    </source>
</evidence>
<dbReference type="FunFam" id="3.10.580.10:FF:000002">
    <property type="entry name" value="Magnesium/cobalt efflux protein CorC"/>
    <property type="match status" value="1"/>
</dbReference>
<reference evidence="13 14" key="1">
    <citation type="journal article" date="2004" name="Nat. Genet.">
        <title>Reductive evolution suggested from the complete genome sequence of a plant-pathogenic phytoplasma.</title>
        <authorList>
            <person name="Oshima K."/>
            <person name="Kakizawa S."/>
            <person name="Nishigawa H."/>
            <person name="Jung H.-Y."/>
            <person name="Wei W."/>
            <person name="Suzuki S."/>
            <person name="Arashida R."/>
            <person name="Nakata D."/>
            <person name="Miyata S."/>
            <person name="Ugaki M."/>
            <person name="Namba S."/>
        </authorList>
    </citation>
    <scope>NUCLEOTIDE SEQUENCE [LARGE SCALE GENOMIC DNA]</scope>
    <source>
        <strain evidence="14">OY-M</strain>
    </source>
</reference>
<organism evidence="13 14">
    <name type="scientific">Onion yellows phytoplasma (strain OY-M)</name>
    <dbReference type="NCBI Taxonomy" id="262768"/>
    <lineage>
        <taxon>Bacteria</taxon>
        <taxon>Bacillati</taxon>
        <taxon>Mycoplasmatota</taxon>
        <taxon>Mollicutes</taxon>
        <taxon>Acholeplasmatales</taxon>
        <taxon>Acholeplasmataceae</taxon>
        <taxon>Candidatus Phytoplasma</taxon>
        <taxon>16SrI (Aster yellows group)</taxon>
    </lineage>
</organism>
<name>Q6YR63_ONYPE</name>
<dbReference type="HOGENOM" id="CLU_015237_4_0_14"/>
<gene>
    <name evidence="13" type="ordered locus">PAM_153</name>
</gene>
<evidence type="ECO:0000256" key="4">
    <source>
        <dbReference type="ARBA" id="ARBA00022737"/>
    </source>
</evidence>
<evidence type="ECO:0000256" key="9">
    <source>
        <dbReference type="PROSITE-ProRule" id="PRU01193"/>
    </source>
</evidence>
<evidence type="ECO:0000259" key="12">
    <source>
        <dbReference type="PROSITE" id="PS51846"/>
    </source>
</evidence>
<dbReference type="Gene3D" id="3.30.465.10">
    <property type="match status" value="1"/>
</dbReference>
<keyword evidence="5 9" id="KW-1133">Transmembrane helix</keyword>
<evidence type="ECO:0000256" key="2">
    <source>
        <dbReference type="ARBA" id="ARBA00006337"/>
    </source>
</evidence>
<dbReference type="Pfam" id="PF01595">
    <property type="entry name" value="CNNM"/>
    <property type="match status" value="1"/>
</dbReference>
<dbReference type="eggNOG" id="COG1253">
    <property type="taxonomic scope" value="Bacteria"/>
</dbReference>
<dbReference type="Gene3D" id="3.10.580.10">
    <property type="entry name" value="CBS-domain"/>
    <property type="match status" value="1"/>
</dbReference>
<keyword evidence="14" id="KW-1185">Reference proteome</keyword>
<feature type="transmembrane region" description="Helical" evidence="10">
    <location>
        <begin position="6"/>
        <end position="28"/>
    </location>
</feature>
<dbReference type="CDD" id="cd04590">
    <property type="entry name" value="CBS_pair_CorC_HlyC_assoc"/>
    <property type="match status" value="1"/>
</dbReference>
<dbReference type="Pfam" id="PF03471">
    <property type="entry name" value="CorC_HlyC"/>
    <property type="match status" value="1"/>
</dbReference>
<comment type="similarity">
    <text evidence="2">Belongs to the UPF0053 family.</text>
</comment>
<dbReference type="BioCyc" id="OYEL262768:G1G26-186-MONOMER"/>
<evidence type="ECO:0000256" key="3">
    <source>
        <dbReference type="ARBA" id="ARBA00022692"/>
    </source>
</evidence>
<evidence type="ECO:0000256" key="8">
    <source>
        <dbReference type="PROSITE-ProRule" id="PRU00703"/>
    </source>
</evidence>
<dbReference type="STRING" id="262768.PAM_153"/>
<dbReference type="InterPro" id="IPR000644">
    <property type="entry name" value="CBS_dom"/>
</dbReference>
<proteinExistence type="inferred from homology"/>
<dbReference type="PANTHER" id="PTHR22777">
    <property type="entry name" value="HEMOLYSIN-RELATED"/>
    <property type="match status" value="1"/>
</dbReference>
<dbReference type="SMART" id="SM01091">
    <property type="entry name" value="CorC_HlyC"/>
    <property type="match status" value="1"/>
</dbReference>
<keyword evidence="3 9" id="KW-0812">Transmembrane</keyword>
<evidence type="ECO:0000256" key="10">
    <source>
        <dbReference type="SAM" id="Phobius"/>
    </source>
</evidence>
<sequence>MFFLMNPIVILIILIALNAFFAACEISFISTNESKIELDIKKGNKNALRVKKIKAKPTTFLSVIQIMIHIITFFQGNIVTSCWLRETEGHFSLHNIGIEALIITLSIIFGELIPKRIAMHAPSKIAYLFSGSISLIAWLITPLVWILTQVSDLFLIVFGLNPNKNSIQVSEDELRLMLTSSYQKGIIDKDENKMIQNIFEFDHTNISEVMRHRTEVVAIDVEINKKELIKTIQNEKYTRFPVYENSIDNIIGILHVKDIFNYLMSSNPNKIFDLKKFIRKPYLVPDTKNTNEFFREMKKTKTHMAIVIDEYGGTAGIITFEDLIEEILGEISDEYDNEELMIKEVAKNEYIVNGFADLEEVAEAIKLEFSTEDYDTLSGFLIGQLGRFPKPNDKNTEIIYKNFKFTILKHNDKVISQIKITKIDLKEEIK</sequence>
<protein>
    <submittedName>
        <fullName evidence="13">Hemolysin</fullName>
    </submittedName>
</protein>
<dbReference type="InterPro" id="IPR005170">
    <property type="entry name" value="Transptr-assoc_dom"/>
</dbReference>
<dbReference type="InterPro" id="IPR044751">
    <property type="entry name" value="Ion_transp-like_CBS"/>
</dbReference>
<feature type="domain" description="CBS" evidence="11">
    <location>
        <begin position="210"/>
        <end position="271"/>
    </location>
</feature>
<dbReference type="GO" id="GO:0050660">
    <property type="term" value="F:flavin adenine dinucleotide binding"/>
    <property type="evidence" value="ECO:0007669"/>
    <property type="project" value="InterPro"/>
</dbReference>
<evidence type="ECO:0000313" key="13">
    <source>
        <dbReference type="EMBL" id="BAD04238.1"/>
    </source>
</evidence>
<dbReference type="InterPro" id="IPR016169">
    <property type="entry name" value="FAD-bd_PCMH_sub2"/>
</dbReference>
<feature type="transmembrane region" description="Helical" evidence="10">
    <location>
        <begin position="125"/>
        <end position="147"/>
    </location>
</feature>
<evidence type="ECO:0000313" key="14">
    <source>
        <dbReference type="Proteomes" id="UP000002523"/>
    </source>
</evidence>
<accession>Q6YR63</accession>